<dbReference type="KEGG" id="chw:A2J15_001595"/>
<evidence type="ECO:0000256" key="1">
    <source>
        <dbReference type="SAM" id="Phobius"/>
    </source>
</evidence>
<gene>
    <name evidence="2" type="ORF">A2J15_001595</name>
    <name evidence="3" type="ORF">DZD40_02210</name>
</gene>
<keyword evidence="1" id="KW-0812">Transmembrane</keyword>
<dbReference type="RefSeq" id="WP_066778773.1">
    <property type="nucleotide sequence ID" value="NZ_CBCSFE010000001.1"/>
</dbReference>
<proteinExistence type="predicted"/>
<dbReference type="Proteomes" id="UP000286095">
    <property type="component" value="Unassembled WGS sequence"/>
</dbReference>
<organism evidence="3 5">
    <name type="scientific">Campylobacter hepaticus</name>
    <dbReference type="NCBI Taxonomy" id="1813019"/>
    <lineage>
        <taxon>Bacteria</taxon>
        <taxon>Pseudomonadati</taxon>
        <taxon>Campylobacterota</taxon>
        <taxon>Epsilonproteobacteria</taxon>
        <taxon>Campylobacterales</taxon>
        <taxon>Campylobacteraceae</taxon>
        <taxon>Campylobacter</taxon>
    </lineage>
</organism>
<feature type="transmembrane region" description="Helical" evidence="1">
    <location>
        <begin position="6"/>
        <end position="28"/>
    </location>
</feature>
<sequence length="100" mass="12394">MKKAFILIELINAMIIISLIFTGIFYYYTHLYKNYENLNTFEKLYKLQNQLYEKPMFKTIILKTSNLKTMILQEQFSQDHIFKFQKLYFQNQNYNIYFKE</sequence>
<reference evidence="4 5" key="1">
    <citation type="submission" date="2018-08" db="EMBL/GenBank/DDBJ databases">
        <title>Survival mechanisms of Campylobacter hepaticus identified by genomic analysis and comparative transcriptomic analysis of in vivo and in vitro derived bacteria.</title>
        <authorList>
            <person name="Van T.T.H."/>
            <person name="Moore R.J."/>
        </authorList>
    </citation>
    <scope>NUCLEOTIDE SEQUENCE [LARGE SCALE GENOMIC DNA]</scope>
    <source>
        <strain evidence="3 5">54L</strain>
        <strain evidence="2 4">HV10</strain>
    </source>
</reference>
<dbReference type="EMBL" id="QURW01000004">
    <property type="protein sequence ID" value="RQD88152.1"/>
    <property type="molecule type" value="Genomic_DNA"/>
</dbReference>
<evidence type="ECO:0000313" key="5">
    <source>
        <dbReference type="Proteomes" id="UP000286095"/>
    </source>
</evidence>
<dbReference type="GeneID" id="44004198"/>
<accession>A0A424Z1U0</accession>
<keyword evidence="1" id="KW-1133">Transmembrane helix</keyword>
<dbReference type="Proteomes" id="UP000093205">
    <property type="component" value="Chromosome"/>
</dbReference>
<dbReference type="OrthoDB" id="5356224at2"/>
<dbReference type="EMBL" id="CP031611">
    <property type="protein sequence ID" value="AXP08436.1"/>
    <property type="molecule type" value="Genomic_DNA"/>
</dbReference>
<evidence type="ECO:0000313" key="2">
    <source>
        <dbReference type="EMBL" id="AXP08436.1"/>
    </source>
</evidence>
<name>A0A424Z1U0_9BACT</name>
<protein>
    <submittedName>
        <fullName evidence="3">Type II secretion system protein</fullName>
    </submittedName>
</protein>
<keyword evidence="1" id="KW-0472">Membrane</keyword>
<evidence type="ECO:0000313" key="4">
    <source>
        <dbReference type="Proteomes" id="UP000093205"/>
    </source>
</evidence>
<evidence type="ECO:0000313" key="3">
    <source>
        <dbReference type="EMBL" id="RQD88152.1"/>
    </source>
</evidence>
<dbReference type="AlphaFoldDB" id="A0A424Z1U0"/>
<dbReference type="STRING" id="1813019.A2J15_03945"/>
<keyword evidence="4" id="KW-1185">Reference proteome</keyword>